<dbReference type="PRINTS" id="PR00359">
    <property type="entry name" value="BP450"/>
</dbReference>
<evidence type="ECO:0000256" key="6">
    <source>
        <dbReference type="ARBA" id="ARBA00023033"/>
    </source>
</evidence>
<evidence type="ECO:0000256" key="1">
    <source>
        <dbReference type="ARBA" id="ARBA00010617"/>
    </source>
</evidence>
<keyword evidence="4 7" id="KW-0560">Oxidoreductase</keyword>
<evidence type="ECO:0000256" key="2">
    <source>
        <dbReference type="ARBA" id="ARBA00022617"/>
    </source>
</evidence>
<keyword evidence="5 7" id="KW-0408">Iron</keyword>
<dbReference type="AlphaFoldDB" id="A0A8J7FD57"/>
<dbReference type="InterPro" id="IPR036396">
    <property type="entry name" value="Cyt_P450_sf"/>
</dbReference>
<dbReference type="InterPro" id="IPR001128">
    <property type="entry name" value="Cyt_P450"/>
</dbReference>
<name>A0A8J7FD57_9CYAN</name>
<sequence length="423" mass="48126">MNIQDKTQSQKQGCPFHHLDTQYQPFVNPQLSDPYSFYELARNQEPIFYSSVLNGYVVTRYNDILAILKDPVKFSSKDNLQPIGEYSLETVEVLRRGFPFVSDLVNSDGDRHKFLKEPLMKVFVPGRIKAMENSIYTIANRLVDNFIHDGKVDILEKFAFPMPLEVILNLYGVPLERMTDIKIWCNDMAELFSAPLTPERQVECARSFVALQYMVADLIEQRRKAPQDDLISNIQDSDLTMPDMVMVLCGLIFAGHKTTSHLMGNALKVLLEKPKLWQTVCENPSIIPGVVEEALRYDAPVPAVNRTTTGTVEIGGMILPKDSKLFLIYGSANRDDIQYENAQEFDIERFQQTTSNHLAFGHGIHRCIGSKLALTEARIALEVLSSRLPNLRLQPNQQFNYIPTLRSRGCTNLHLEWDLSVIS</sequence>
<reference evidence="8" key="1">
    <citation type="submission" date="2020-10" db="EMBL/GenBank/DDBJ databases">
        <authorList>
            <person name="Castelo-Branco R."/>
            <person name="Eusebio N."/>
            <person name="Adriana R."/>
            <person name="Vieira A."/>
            <person name="Brugerolle De Fraissinette N."/>
            <person name="Rezende De Castro R."/>
            <person name="Schneider M.P."/>
            <person name="Vasconcelos V."/>
            <person name="Leao P.N."/>
        </authorList>
    </citation>
    <scope>NUCLEOTIDE SEQUENCE</scope>
    <source>
        <strain evidence="8">LEGE 06105</strain>
    </source>
</reference>
<dbReference type="InterPro" id="IPR002397">
    <property type="entry name" value="Cyt_P450_B"/>
</dbReference>
<keyword evidence="6 7" id="KW-0503">Monooxygenase</keyword>
<evidence type="ECO:0000256" key="3">
    <source>
        <dbReference type="ARBA" id="ARBA00022723"/>
    </source>
</evidence>
<dbReference type="Pfam" id="PF00067">
    <property type="entry name" value="p450"/>
    <property type="match status" value="1"/>
</dbReference>
<dbReference type="GO" id="GO:0016705">
    <property type="term" value="F:oxidoreductase activity, acting on paired donors, with incorporation or reduction of molecular oxygen"/>
    <property type="evidence" value="ECO:0007669"/>
    <property type="project" value="InterPro"/>
</dbReference>
<organism evidence="8 9">
    <name type="scientific">Plectonema cf. radiosum LEGE 06105</name>
    <dbReference type="NCBI Taxonomy" id="945769"/>
    <lineage>
        <taxon>Bacteria</taxon>
        <taxon>Bacillati</taxon>
        <taxon>Cyanobacteriota</taxon>
        <taxon>Cyanophyceae</taxon>
        <taxon>Oscillatoriophycideae</taxon>
        <taxon>Oscillatoriales</taxon>
        <taxon>Microcoleaceae</taxon>
        <taxon>Plectonema</taxon>
    </lineage>
</organism>
<dbReference type="PROSITE" id="PS00086">
    <property type="entry name" value="CYTOCHROME_P450"/>
    <property type="match status" value="1"/>
</dbReference>
<keyword evidence="3 7" id="KW-0479">Metal-binding</keyword>
<dbReference type="PANTHER" id="PTHR46696:SF6">
    <property type="entry name" value="P450, PUTATIVE (EUROFUNG)-RELATED"/>
    <property type="match status" value="1"/>
</dbReference>
<keyword evidence="2 7" id="KW-0349">Heme</keyword>
<evidence type="ECO:0000256" key="7">
    <source>
        <dbReference type="RuleBase" id="RU000461"/>
    </source>
</evidence>
<comment type="caution">
    <text evidence="8">The sequence shown here is derived from an EMBL/GenBank/DDBJ whole genome shotgun (WGS) entry which is preliminary data.</text>
</comment>
<dbReference type="GO" id="GO:0005506">
    <property type="term" value="F:iron ion binding"/>
    <property type="evidence" value="ECO:0007669"/>
    <property type="project" value="InterPro"/>
</dbReference>
<protein>
    <submittedName>
        <fullName evidence="8">Cytochrome P450</fullName>
    </submittedName>
</protein>
<dbReference type="PANTHER" id="PTHR46696">
    <property type="entry name" value="P450, PUTATIVE (EUROFUNG)-RELATED"/>
    <property type="match status" value="1"/>
</dbReference>
<evidence type="ECO:0000313" key="8">
    <source>
        <dbReference type="EMBL" id="MBE9214118.1"/>
    </source>
</evidence>
<evidence type="ECO:0000256" key="4">
    <source>
        <dbReference type="ARBA" id="ARBA00023002"/>
    </source>
</evidence>
<dbReference type="GO" id="GO:0004497">
    <property type="term" value="F:monooxygenase activity"/>
    <property type="evidence" value="ECO:0007669"/>
    <property type="project" value="UniProtKB-KW"/>
</dbReference>
<gene>
    <name evidence="8" type="ORF">IQ247_15835</name>
</gene>
<dbReference type="Proteomes" id="UP000620559">
    <property type="component" value="Unassembled WGS sequence"/>
</dbReference>
<accession>A0A8J7FD57</accession>
<evidence type="ECO:0000313" key="9">
    <source>
        <dbReference type="Proteomes" id="UP000620559"/>
    </source>
</evidence>
<dbReference type="GO" id="GO:0020037">
    <property type="term" value="F:heme binding"/>
    <property type="evidence" value="ECO:0007669"/>
    <property type="project" value="InterPro"/>
</dbReference>
<dbReference type="FunFam" id="1.10.630.10:FF:000018">
    <property type="entry name" value="Cytochrome P450 monooxygenase"/>
    <property type="match status" value="1"/>
</dbReference>
<dbReference type="SUPFAM" id="SSF48264">
    <property type="entry name" value="Cytochrome P450"/>
    <property type="match status" value="1"/>
</dbReference>
<keyword evidence="9" id="KW-1185">Reference proteome</keyword>
<dbReference type="InterPro" id="IPR017972">
    <property type="entry name" value="Cyt_P450_CS"/>
</dbReference>
<dbReference type="EMBL" id="JADEWL010000050">
    <property type="protein sequence ID" value="MBE9214118.1"/>
    <property type="molecule type" value="Genomic_DNA"/>
</dbReference>
<dbReference type="Gene3D" id="1.10.630.10">
    <property type="entry name" value="Cytochrome P450"/>
    <property type="match status" value="1"/>
</dbReference>
<evidence type="ECO:0000256" key="5">
    <source>
        <dbReference type="ARBA" id="ARBA00023004"/>
    </source>
</evidence>
<comment type="similarity">
    <text evidence="1 7">Belongs to the cytochrome P450 family.</text>
</comment>
<proteinExistence type="inferred from homology"/>